<feature type="domain" description="Bacterial transcriptional activator" evidence="3">
    <location>
        <begin position="171"/>
        <end position="315"/>
    </location>
</feature>
<dbReference type="Gene3D" id="3.40.50.300">
    <property type="entry name" value="P-loop containing nucleotide triphosphate hydrolases"/>
    <property type="match status" value="1"/>
</dbReference>
<dbReference type="Gene3D" id="1.25.40.10">
    <property type="entry name" value="Tetratricopeptide repeat domain"/>
    <property type="match status" value="1"/>
</dbReference>
<evidence type="ECO:0000313" key="4">
    <source>
        <dbReference type="EMBL" id="PPH74808.1"/>
    </source>
</evidence>
<name>A0ABX5AB40_RATRA</name>
<keyword evidence="1" id="KW-0805">Transcription regulation</keyword>
<dbReference type="InterPro" id="IPR036388">
    <property type="entry name" value="WH-like_DNA-bd_sf"/>
</dbReference>
<reference evidence="4 5" key="1">
    <citation type="submission" date="2018-02" db="EMBL/GenBank/DDBJ databases">
        <title>Bacteriophage NCPPB3778 and a type I-E CRISPR drive the evolution of the US Biological Select Agent, Rathayibacter toxicus.</title>
        <authorList>
            <person name="Davis E.W.II."/>
            <person name="Tabima J.F."/>
            <person name="Weisberg A.J."/>
            <person name="Lopes L.D."/>
            <person name="Wiseman M.S."/>
            <person name="Wiseman M.S."/>
            <person name="Pupko T."/>
            <person name="Belcher M.S."/>
            <person name="Sechler A.J."/>
            <person name="Tancos M.A."/>
            <person name="Schroeder B.K."/>
            <person name="Murray T.D."/>
            <person name="Luster D.G."/>
            <person name="Schneider W.L."/>
            <person name="Rogers E."/>
            <person name="Andreote F.D."/>
            <person name="Grunwald N.J."/>
            <person name="Putnam M.L."/>
            <person name="Chang J.H."/>
        </authorList>
    </citation>
    <scope>NUCLEOTIDE SEQUENCE [LARGE SCALE GENOMIC DNA]</scope>
    <source>
        <strain evidence="4 5">AY1D6</strain>
    </source>
</reference>
<dbReference type="SUPFAM" id="SSF48452">
    <property type="entry name" value="TPR-like"/>
    <property type="match status" value="1"/>
</dbReference>
<organism evidence="4 5">
    <name type="scientific">Rathayibacter rathayi</name>
    <name type="common">Corynebacterium rathayi</name>
    <dbReference type="NCBI Taxonomy" id="33887"/>
    <lineage>
        <taxon>Bacteria</taxon>
        <taxon>Bacillati</taxon>
        <taxon>Actinomycetota</taxon>
        <taxon>Actinomycetes</taxon>
        <taxon>Micrococcales</taxon>
        <taxon>Microbacteriaceae</taxon>
        <taxon>Rathayibacter</taxon>
    </lineage>
</organism>
<dbReference type="EMBL" id="PSVT01000032">
    <property type="protein sequence ID" value="PPH74808.1"/>
    <property type="molecule type" value="Genomic_DNA"/>
</dbReference>
<evidence type="ECO:0000256" key="2">
    <source>
        <dbReference type="ARBA" id="ARBA00023163"/>
    </source>
</evidence>
<dbReference type="Pfam" id="PF13191">
    <property type="entry name" value="AAA_16"/>
    <property type="match status" value="1"/>
</dbReference>
<dbReference type="InterPro" id="IPR051677">
    <property type="entry name" value="AfsR-DnrI-RedD_regulator"/>
</dbReference>
<gene>
    <name evidence="4" type="ORF">C5C40_12570</name>
</gene>
<dbReference type="PANTHER" id="PTHR35807:SF1">
    <property type="entry name" value="TRANSCRIPTIONAL REGULATOR REDD"/>
    <property type="match status" value="1"/>
</dbReference>
<dbReference type="Pfam" id="PF03704">
    <property type="entry name" value="BTAD"/>
    <property type="match status" value="1"/>
</dbReference>
<dbReference type="Proteomes" id="UP000239698">
    <property type="component" value="Unassembled WGS sequence"/>
</dbReference>
<accession>A0ABX5AB40</accession>
<dbReference type="SUPFAM" id="SSF52540">
    <property type="entry name" value="P-loop containing nucleoside triphosphate hydrolases"/>
    <property type="match status" value="1"/>
</dbReference>
<evidence type="ECO:0000259" key="3">
    <source>
        <dbReference type="SMART" id="SM01043"/>
    </source>
</evidence>
<keyword evidence="2" id="KW-0804">Transcription</keyword>
<dbReference type="SMART" id="SM01043">
    <property type="entry name" value="BTAD"/>
    <property type="match status" value="1"/>
</dbReference>
<evidence type="ECO:0000256" key="1">
    <source>
        <dbReference type="ARBA" id="ARBA00023015"/>
    </source>
</evidence>
<dbReference type="InterPro" id="IPR041664">
    <property type="entry name" value="AAA_16"/>
</dbReference>
<dbReference type="InterPro" id="IPR011990">
    <property type="entry name" value="TPR-like_helical_dom_sf"/>
</dbReference>
<dbReference type="Gene3D" id="1.10.10.10">
    <property type="entry name" value="Winged helix-like DNA-binding domain superfamily/Winged helix DNA-binding domain"/>
    <property type="match status" value="1"/>
</dbReference>
<evidence type="ECO:0000313" key="5">
    <source>
        <dbReference type="Proteomes" id="UP000239698"/>
    </source>
</evidence>
<keyword evidence="5" id="KW-1185">Reference proteome</keyword>
<comment type="caution">
    <text evidence="4">The sequence shown here is derived from an EMBL/GenBank/DDBJ whole genome shotgun (WGS) entry which is preliminary data.</text>
</comment>
<dbReference type="PANTHER" id="PTHR35807">
    <property type="entry name" value="TRANSCRIPTIONAL REGULATOR REDD-RELATED"/>
    <property type="match status" value="1"/>
</dbReference>
<dbReference type="InterPro" id="IPR005158">
    <property type="entry name" value="BTAD"/>
</dbReference>
<proteinExistence type="predicted"/>
<protein>
    <recommendedName>
        <fullName evidence="3">Bacterial transcriptional activator domain-containing protein</fullName>
    </recommendedName>
</protein>
<dbReference type="InterPro" id="IPR027417">
    <property type="entry name" value="P-loop_NTPase"/>
</dbReference>
<sequence>MDRVSLGVDGGQHRARGALDCRDRRLRGRVLRPGERQGGAARLLREDLTLRISAHRSPPTQSGDLIAMQPGRLHLLGEVVAVTADGAVHGLSSPQARVAAARLVLERRRSGTSRRELAETIWPGELPDTWASALRSVVTRVRRLVEALSPEVSLESVGGRYLLRIPDGVGIDLEDAVDSLVRAGEALADGRPADARALASTAAAVFENGFLLDHDSEWADGVRRQLGDALVDAYDLVARAALVDDDPGAALGAARALIDRAPLRESGYRALMQAHLDSGNRGESLATYAQLRTMLSDELGIDPSPETEDLYFRLLSAGEDPEEASIGPRASDDRLERDSLPAVGRTFVGRVDILDELGAVWSRAAPGRPTMAMVTGELGLGKTSVVTEFAHRMVNRGALVIVCVGRGGDRRRSAIVQALVEQLPHLEPSLRRVVEPLMAEAEASSLVRVLRLLAGTRALLLVVDDLDQVDEMTLDVVQSIFLPEGRAFAPGWAAHEGGETVICVVATAESSRLDSAALRLLHETERYGAARRIPLPRFGVLEAHDFVSTLPAVTQENSAQLGRLLTASGGNPYLFARLVETDPSRPDLVSTLIGGLRDYTRIRTLGLGRAAARLIRSAAVAGPVFDVEVVGRAADLGQEEVVEALEELVRFELVSPDDPSTAEPGSLRPEEYRFVHGALCDAIYADLAKTEKTRIHRRITEELALRETIELPTQRMELGLRATSTAAAPRRQGGAVELRWRAADYAVEVGDVAEAVRLRTDALELVPNGDDELRTRALAALGVDELRIGSPQGRGHLLQATLLGLRGTAVGVALSAATSLVDDLASDPRGLEDARSTSELVFERIDRFERQGGAILGVPEVDRPLGRFLARHLGFGATTAPPGLLRHGVAAVVDLASESTHPLKAEARADLARELAILARAADDADALVLAAHHGASAAAVRHCPEESAEFDDVWREAMLRHPDPRSFAHLCRERELVEATNGNGSAVEEGDHEPGTTRLLGALAGALGGDLTGRQRLVARWLGFRDPGTWSSAGSSTSQADLLPQADACLADVLAGRLPVARSRLRMMLTLDTPFALDDASLHDAAIMAIVAAETTDGELIGAVRERLRPIALVAAGHGYRTGAGPVAFHLARLAAASGDLDDAERLFLSGLTSVARSRSRVWVAAHQLGIASVLKARRTPGDLVAAQAFRHEARRIVDPRVVRLGMFDRS</sequence>